<feature type="region of interest" description="Disordered" evidence="8">
    <location>
        <begin position="166"/>
        <end position="227"/>
    </location>
</feature>
<keyword evidence="4" id="KW-0967">Endosome</keyword>
<comment type="similarity">
    <text evidence="2">Belongs to the VPS37 family.</text>
</comment>
<evidence type="ECO:0000256" key="1">
    <source>
        <dbReference type="ARBA" id="ARBA00004633"/>
    </source>
</evidence>
<evidence type="ECO:0000256" key="2">
    <source>
        <dbReference type="ARBA" id="ARBA00007617"/>
    </source>
</evidence>
<evidence type="ECO:0000256" key="7">
    <source>
        <dbReference type="PROSITE-ProRule" id="PRU00646"/>
    </source>
</evidence>
<name>A0ABD0JN98_9CAEN</name>
<keyword evidence="3 7" id="KW-0813">Transport</keyword>
<dbReference type="GO" id="GO:0000813">
    <property type="term" value="C:ESCRT I complex"/>
    <property type="evidence" value="ECO:0007669"/>
    <property type="project" value="UniProtKB-ARBA"/>
</dbReference>
<evidence type="ECO:0000313" key="10">
    <source>
        <dbReference type="EMBL" id="KAK7476422.1"/>
    </source>
</evidence>
<organism evidence="10 11">
    <name type="scientific">Batillaria attramentaria</name>
    <dbReference type="NCBI Taxonomy" id="370345"/>
    <lineage>
        <taxon>Eukaryota</taxon>
        <taxon>Metazoa</taxon>
        <taxon>Spiralia</taxon>
        <taxon>Lophotrochozoa</taxon>
        <taxon>Mollusca</taxon>
        <taxon>Gastropoda</taxon>
        <taxon>Caenogastropoda</taxon>
        <taxon>Sorbeoconcha</taxon>
        <taxon>Cerithioidea</taxon>
        <taxon>Batillariidae</taxon>
        <taxon>Batillaria</taxon>
    </lineage>
</organism>
<feature type="compositionally biased region" description="Pro residues" evidence="8">
    <location>
        <begin position="193"/>
        <end position="203"/>
    </location>
</feature>
<comment type="function">
    <text evidence="6">Component of the ESCRT-I complex, a regulator of vesicular trafficking process. Required for the sorting of endocytic ubiquitinated cargos into multivesicular bodies. May be involved in cell growth and differentiation.</text>
</comment>
<comment type="caution">
    <text evidence="10">The sequence shown here is derived from an EMBL/GenBank/DDBJ whole genome shotgun (WGS) entry which is preliminary data.</text>
</comment>
<dbReference type="GO" id="GO:0031902">
    <property type="term" value="C:late endosome membrane"/>
    <property type="evidence" value="ECO:0007669"/>
    <property type="project" value="UniProtKB-SubCell"/>
</dbReference>
<feature type="compositionally biased region" description="Low complexity" evidence="8">
    <location>
        <begin position="179"/>
        <end position="192"/>
    </location>
</feature>
<evidence type="ECO:0000256" key="8">
    <source>
        <dbReference type="SAM" id="MobiDB-lite"/>
    </source>
</evidence>
<keyword evidence="5 7" id="KW-0653">Protein transport</keyword>
<feature type="compositionally biased region" description="Gly residues" evidence="8">
    <location>
        <begin position="207"/>
        <end position="217"/>
    </location>
</feature>
<feature type="domain" description="VPS37 C-terminal" evidence="9">
    <location>
        <begin position="87"/>
        <end position="176"/>
    </location>
</feature>
<dbReference type="PROSITE" id="PS51314">
    <property type="entry name" value="VPS37_C"/>
    <property type="match status" value="1"/>
</dbReference>
<reference evidence="10 11" key="1">
    <citation type="journal article" date="2023" name="Sci. Data">
        <title>Genome assembly of the Korean intertidal mud-creeper Batillaria attramentaria.</title>
        <authorList>
            <person name="Patra A.K."/>
            <person name="Ho P.T."/>
            <person name="Jun S."/>
            <person name="Lee S.J."/>
            <person name="Kim Y."/>
            <person name="Won Y.J."/>
        </authorList>
    </citation>
    <scope>NUCLEOTIDE SEQUENCE [LARGE SCALE GENOMIC DNA]</scope>
    <source>
        <strain evidence="10">Wonlab-2016</strain>
    </source>
</reference>
<evidence type="ECO:0000256" key="4">
    <source>
        <dbReference type="ARBA" id="ARBA00022753"/>
    </source>
</evidence>
<dbReference type="PANTHER" id="PTHR13678:SF27">
    <property type="entry name" value="LD45836P"/>
    <property type="match status" value="1"/>
</dbReference>
<evidence type="ECO:0000256" key="3">
    <source>
        <dbReference type="ARBA" id="ARBA00022448"/>
    </source>
</evidence>
<comment type="subcellular location">
    <subcellularLocation>
        <location evidence="1">Late endosome membrane</location>
        <topology evidence="1">Peripheral membrane protein</topology>
    </subcellularLocation>
</comment>
<sequence length="227" mass="25001">MSRMNESEAVALLQHLSKEDLQHLLNDDSKLNDLVQDLSQVRSLQSEHDNLVAQNKSLAEYNLSLQPRLDTLKTQVATDYERANTLKGELGMNKARLDTFVGDQKLDTIHALLQTEAATAEEESELLADSFCEKNMSVEEFLAQYLPKRMLAHKRRIKAEKMGELLRGSHGPMSPPAWPSSAPTGSSFTATPAPYPPGPPSVPYPVGGMGSSYGGSFGMPDPSLYRR</sequence>
<dbReference type="AlphaFoldDB" id="A0ABD0JN98"/>
<keyword evidence="11" id="KW-1185">Reference proteome</keyword>
<evidence type="ECO:0000256" key="6">
    <source>
        <dbReference type="ARBA" id="ARBA00025010"/>
    </source>
</evidence>
<accession>A0ABD0JN98</accession>
<gene>
    <name evidence="10" type="ORF">BaRGS_00032347</name>
</gene>
<evidence type="ECO:0000256" key="5">
    <source>
        <dbReference type="ARBA" id="ARBA00022927"/>
    </source>
</evidence>
<proteinExistence type="inferred from homology"/>
<dbReference type="Proteomes" id="UP001519460">
    <property type="component" value="Unassembled WGS sequence"/>
</dbReference>
<protein>
    <recommendedName>
        <fullName evidence="9">VPS37 C-terminal domain-containing protein</fullName>
    </recommendedName>
</protein>
<dbReference type="Pfam" id="PF07200">
    <property type="entry name" value="Mod_r"/>
    <property type="match status" value="1"/>
</dbReference>
<dbReference type="PANTHER" id="PTHR13678">
    <property type="entry name" value="VACUOLAR PROTEIN SORTING-ASSOCIATED PROTEIN 37"/>
    <property type="match status" value="1"/>
</dbReference>
<evidence type="ECO:0000313" key="11">
    <source>
        <dbReference type="Proteomes" id="UP001519460"/>
    </source>
</evidence>
<dbReference type="GO" id="GO:0015031">
    <property type="term" value="P:protein transport"/>
    <property type="evidence" value="ECO:0007669"/>
    <property type="project" value="UniProtKB-UniRule"/>
</dbReference>
<dbReference type="EMBL" id="JACVVK020000376">
    <property type="protein sequence ID" value="KAK7476422.1"/>
    <property type="molecule type" value="Genomic_DNA"/>
</dbReference>
<evidence type="ECO:0000259" key="9">
    <source>
        <dbReference type="PROSITE" id="PS51314"/>
    </source>
</evidence>
<dbReference type="InterPro" id="IPR009851">
    <property type="entry name" value="Mod_r"/>
</dbReference>